<evidence type="ECO:0000259" key="4">
    <source>
        <dbReference type="Pfam" id="PF24962"/>
    </source>
</evidence>
<reference evidence="5 6" key="1">
    <citation type="submission" date="2015-08" db="EMBL/GenBank/DDBJ databases">
        <title>Emmonsia species relationships and genome sequence.</title>
        <authorList>
            <person name="Cuomo C.A."/>
            <person name="Schwartz I.S."/>
            <person name="Kenyon C."/>
            <person name="De Hoog G.S."/>
            <person name="Govender N.P."/>
            <person name="Botha A."/>
            <person name="Moreno L."/>
            <person name="De Vries M."/>
            <person name="Munoz J.F."/>
            <person name="Stielow J.B."/>
        </authorList>
    </citation>
    <scope>NUCLEOTIDE SEQUENCE [LARGE SCALE GENOMIC DNA]</scope>
    <source>
        <strain evidence="5 6">EI222</strain>
    </source>
</reference>
<feature type="compositionally biased region" description="Basic residues" evidence="1">
    <location>
        <begin position="526"/>
        <end position="535"/>
    </location>
</feature>
<evidence type="ECO:0000256" key="1">
    <source>
        <dbReference type="SAM" id="MobiDB-lite"/>
    </source>
</evidence>
<dbReference type="Pfam" id="PF24465">
    <property type="entry name" value="Tri-helical"/>
    <property type="match status" value="2"/>
</dbReference>
<dbReference type="InterPro" id="IPR025676">
    <property type="entry name" value="Clr5_dom"/>
</dbReference>
<dbReference type="STRING" id="1658174.A0A1J9QP62"/>
<feature type="compositionally biased region" description="Basic and acidic residues" evidence="1">
    <location>
        <begin position="548"/>
        <end position="560"/>
    </location>
</feature>
<name>A0A1J9QP62_9EURO</name>
<feature type="domain" description="Tri-helical" evidence="3">
    <location>
        <begin position="260"/>
        <end position="343"/>
    </location>
</feature>
<dbReference type="OrthoDB" id="4115389at2759"/>
<dbReference type="PANTHER" id="PTHR38788:SF5">
    <property type="entry name" value="CLR5 DOMAIN-CONTAINING PROTEIN"/>
    <property type="match status" value="1"/>
</dbReference>
<sequence>MVYDWDGKRDICYKMYIEDKKALEEIMEYMKVCYQFAPSQEVTKYAPIRAIFYTHSKRAFQTQFKRWGFPSKQNPAHKNARLVARIKELWERNTSQREMLRILNEEGYEIKERELMRVRAKNRWLLRVPNGMKAPSTMTATASTTTATANATAATATLDGDEGLLALQQETYRPDGNMEAAAQAIVTDLGGEVVQQGPLSPGLSPEVLAKRKARLERLQAESEDRWATRKRRRRTRGWAGLPADPPGPPRFPSETTIDESKQYLSLDNEMYRQLRDHFQRICEEAGFIKKTIAGPVKWQAAKNRLIDESPHLRSVFWPNSGQIEAKALALDVVCTDVTKRMRTLQRRMTIAEAKNALGINPEESRQIRNAFYQTLKADHFTSKLEAGDEHWNELKERWIKGSGLLQRILAAGEADPNHAIKLKAIEILCRDVNKRLRDEISKRDPSRKRSSTSTSNNGSNTAQRAQSSTSSAYNRPPTIIRNGISTLASQALASAPMMSGDLPDLQIDPSLLQAANDPSFALTANSHHHHHHHHHQDAPQDHPQQLQPEHHQNQNHRDHNIPQTHHPNHNHQQDQQQQQQHSFNYVDPMLHSSLLPVPIYLRIHPQSQVHQNAKTWVDKLLTRTMVELRSVVMNRFKDARIARIEGTERDVVYVIDEDHELDAYLTPG</sequence>
<dbReference type="VEuPathDB" id="FungiDB:ACJ73_06673"/>
<evidence type="ECO:0000313" key="6">
    <source>
        <dbReference type="Proteomes" id="UP000242791"/>
    </source>
</evidence>
<feature type="compositionally biased region" description="Low complexity" evidence="1">
    <location>
        <begin position="451"/>
        <end position="472"/>
    </location>
</feature>
<feature type="non-terminal residue" evidence="5">
    <location>
        <position position="668"/>
    </location>
</feature>
<keyword evidence="6" id="KW-1185">Reference proteome</keyword>
<dbReference type="Proteomes" id="UP000242791">
    <property type="component" value="Unassembled WGS sequence"/>
</dbReference>
<comment type="caution">
    <text evidence="5">The sequence shown here is derived from an EMBL/GenBank/DDBJ whole genome shotgun (WGS) entry which is preliminary data.</text>
</comment>
<dbReference type="PANTHER" id="PTHR38788">
    <property type="entry name" value="CLR5 DOMAIN-CONTAINING PROTEIN"/>
    <property type="match status" value="1"/>
</dbReference>
<organism evidence="5 6">
    <name type="scientific">Blastomyces percursus</name>
    <dbReference type="NCBI Taxonomy" id="1658174"/>
    <lineage>
        <taxon>Eukaryota</taxon>
        <taxon>Fungi</taxon>
        <taxon>Dikarya</taxon>
        <taxon>Ascomycota</taxon>
        <taxon>Pezizomycotina</taxon>
        <taxon>Eurotiomycetes</taxon>
        <taxon>Eurotiomycetidae</taxon>
        <taxon>Onygenales</taxon>
        <taxon>Ajellomycetaceae</taxon>
        <taxon>Blastomyces</taxon>
    </lineage>
</organism>
<dbReference type="EMBL" id="LGTZ01001210">
    <property type="protein sequence ID" value="OJD21987.1"/>
    <property type="molecule type" value="Genomic_DNA"/>
</dbReference>
<feature type="region of interest" description="Disordered" evidence="1">
    <location>
        <begin position="226"/>
        <end position="255"/>
    </location>
</feature>
<evidence type="ECO:0000313" key="5">
    <source>
        <dbReference type="EMBL" id="OJD21987.1"/>
    </source>
</evidence>
<evidence type="ECO:0000259" key="2">
    <source>
        <dbReference type="Pfam" id="PF14420"/>
    </source>
</evidence>
<dbReference type="Pfam" id="PF14420">
    <property type="entry name" value="Clr5"/>
    <property type="match status" value="1"/>
</dbReference>
<feature type="region of interest" description="Disordered" evidence="1">
    <location>
        <begin position="439"/>
        <end position="477"/>
    </location>
</feature>
<dbReference type="Pfam" id="PF24962">
    <property type="entry name" value="DUF7767"/>
    <property type="match status" value="1"/>
</dbReference>
<dbReference type="InterPro" id="IPR056669">
    <property type="entry name" value="DUF7767"/>
</dbReference>
<accession>A0A1J9QP62</accession>
<feature type="domain" description="DUF7767" evidence="4">
    <location>
        <begin position="595"/>
        <end position="666"/>
    </location>
</feature>
<proteinExistence type="predicted"/>
<feature type="region of interest" description="Disordered" evidence="1">
    <location>
        <begin position="524"/>
        <end position="580"/>
    </location>
</feature>
<evidence type="ECO:0000259" key="3">
    <source>
        <dbReference type="Pfam" id="PF24465"/>
    </source>
</evidence>
<gene>
    <name evidence="5" type="ORF">ACJ73_06673</name>
</gene>
<dbReference type="InterPro" id="IPR057940">
    <property type="entry name" value="Tri-helical_dom"/>
</dbReference>
<protein>
    <submittedName>
        <fullName evidence="5">Uncharacterized protein</fullName>
    </submittedName>
</protein>
<feature type="domain" description="Tri-helical" evidence="3">
    <location>
        <begin position="353"/>
        <end position="439"/>
    </location>
</feature>
<feature type="domain" description="Clr5" evidence="2">
    <location>
        <begin position="1"/>
        <end position="70"/>
    </location>
</feature>
<dbReference type="AlphaFoldDB" id="A0A1J9QP62"/>